<dbReference type="Proteomes" id="UP000670475">
    <property type="component" value="Unassembled WGS sequence"/>
</dbReference>
<dbReference type="Gene3D" id="1.10.287.1060">
    <property type="entry name" value="ESAT-6-like"/>
    <property type="match status" value="1"/>
</dbReference>
<organism evidence="3 4">
    <name type="scientific">Streptomyces montanisoli</name>
    <dbReference type="NCBI Taxonomy" id="2798581"/>
    <lineage>
        <taxon>Bacteria</taxon>
        <taxon>Bacillati</taxon>
        <taxon>Actinomycetota</taxon>
        <taxon>Actinomycetes</taxon>
        <taxon>Kitasatosporales</taxon>
        <taxon>Streptomycetaceae</taxon>
        <taxon>Streptomyces</taxon>
    </lineage>
</organism>
<keyword evidence="4" id="KW-1185">Reference proteome</keyword>
<dbReference type="RefSeq" id="WP_209342660.1">
    <property type="nucleotide sequence ID" value="NZ_JAGIQL010000105.1"/>
</dbReference>
<dbReference type="EMBL" id="JAGIQL010000105">
    <property type="protein sequence ID" value="MBP0460229.1"/>
    <property type="molecule type" value="Genomic_DNA"/>
</dbReference>
<evidence type="ECO:0000313" key="4">
    <source>
        <dbReference type="Proteomes" id="UP000670475"/>
    </source>
</evidence>
<gene>
    <name evidence="3" type="ORF">JFN87_22440</name>
</gene>
<protein>
    <recommendedName>
        <fullName evidence="2">Outer membrane channel protein CpnT-like N-terminal domain-containing protein</fullName>
    </recommendedName>
</protein>
<feature type="region of interest" description="Disordered" evidence="1">
    <location>
        <begin position="339"/>
        <end position="361"/>
    </location>
</feature>
<name>A0A940MC40_9ACTN</name>
<comment type="caution">
    <text evidence="3">The sequence shown here is derived from an EMBL/GenBank/DDBJ whole genome shotgun (WGS) entry which is preliminary data.</text>
</comment>
<dbReference type="AlphaFoldDB" id="A0A940MC40"/>
<evidence type="ECO:0000313" key="3">
    <source>
        <dbReference type="EMBL" id="MBP0460229.1"/>
    </source>
</evidence>
<accession>A0A940MC40</accession>
<dbReference type="InterPro" id="IPR057746">
    <property type="entry name" value="CpnT-like_N"/>
</dbReference>
<sequence>MTHPGSGGGDQPIDLYPDDLNSVAGKFATGQTHLDTAATTLNTALQNAAGMAGNDDYGHKFVGKYDPAAKALFHTLSAAVRAIGQASDALVTTANNYLKADHHSNVKKGKGAPKLYPSPPVFTDVMYPDPDSAVGPGRSSVPSVIAKYWPNGHQDKLRDAASAYRTAATAFQGIGHTLHTQVQSLTDNNSDESMHAMAAFWAAIWQDGGNAHKAPLSAAHDACGKLATACDKFAHAIDEAHSSTEHKLAGAGIAIGLTTVVGILLTPFTGGGSDAGAAALDGAEAGAILGGVEVAADAAVAEIDTAVIADVSTELEAAAEAVPEIETVDAEVTEVDDALSDELAETESREPAGTVASSQAEREELIQELQGKGVKFSPDKVVRIGRDADGKVVFLEEGNGRAGLQHVIEEHAQDFANKGVPEGEVPDVVLEAVTKGDVVGMQGTRPIYEIVRNGQVLKIAVTVGSNGFIVGANPTS</sequence>
<reference evidence="3" key="1">
    <citation type="submission" date="2021-03" db="EMBL/GenBank/DDBJ databases">
        <title>Whole genome sequence of Streptomyces bomunensis MMS17-BM035.</title>
        <authorList>
            <person name="Lee J.H."/>
        </authorList>
    </citation>
    <scope>NUCLEOTIDE SEQUENCE</scope>
    <source>
        <strain evidence="3">MMS17-BM035</strain>
    </source>
</reference>
<feature type="domain" description="Outer membrane channel protein CpnT-like N-terminal" evidence="2">
    <location>
        <begin position="145"/>
        <end position="264"/>
    </location>
</feature>
<evidence type="ECO:0000259" key="2">
    <source>
        <dbReference type="Pfam" id="PF25547"/>
    </source>
</evidence>
<proteinExistence type="predicted"/>
<evidence type="ECO:0000256" key="1">
    <source>
        <dbReference type="SAM" id="MobiDB-lite"/>
    </source>
</evidence>
<dbReference type="Pfam" id="PF25547">
    <property type="entry name" value="WXG100_2"/>
    <property type="match status" value="1"/>
</dbReference>